<organism evidence="7 8">
    <name type="scientific">Anopheles maculatus</name>
    <dbReference type="NCBI Taxonomy" id="74869"/>
    <lineage>
        <taxon>Eukaryota</taxon>
        <taxon>Metazoa</taxon>
        <taxon>Ecdysozoa</taxon>
        <taxon>Arthropoda</taxon>
        <taxon>Hexapoda</taxon>
        <taxon>Insecta</taxon>
        <taxon>Pterygota</taxon>
        <taxon>Neoptera</taxon>
        <taxon>Endopterygota</taxon>
        <taxon>Diptera</taxon>
        <taxon>Nematocera</taxon>
        <taxon>Culicoidea</taxon>
        <taxon>Culicidae</taxon>
        <taxon>Anophelinae</taxon>
        <taxon>Anopheles</taxon>
        <taxon>Anopheles maculatus group</taxon>
    </lineage>
</organism>
<dbReference type="PANTHER" id="PTHR23235:SF120">
    <property type="entry name" value="KRUPPEL-LIKE FACTOR 15"/>
    <property type="match status" value="1"/>
</dbReference>
<evidence type="ECO:0000256" key="4">
    <source>
        <dbReference type="ARBA" id="ARBA00022833"/>
    </source>
</evidence>
<feature type="domain" description="C2H2-type" evidence="6">
    <location>
        <begin position="10"/>
        <end position="37"/>
    </location>
</feature>
<dbReference type="Pfam" id="PF00096">
    <property type="entry name" value="zf-C2H2"/>
    <property type="match status" value="2"/>
</dbReference>
<evidence type="ECO:0000256" key="2">
    <source>
        <dbReference type="ARBA" id="ARBA00022737"/>
    </source>
</evidence>
<dbReference type="PROSITE" id="PS50157">
    <property type="entry name" value="ZINC_FINGER_C2H2_2"/>
    <property type="match status" value="2"/>
</dbReference>
<evidence type="ECO:0000256" key="3">
    <source>
        <dbReference type="ARBA" id="ARBA00022771"/>
    </source>
</evidence>
<evidence type="ECO:0000259" key="6">
    <source>
        <dbReference type="PROSITE" id="PS50157"/>
    </source>
</evidence>
<keyword evidence="1" id="KW-0479">Metal-binding</keyword>
<dbReference type="Gene3D" id="3.30.160.60">
    <property type="entry name" value="Classic Zinc Finger"/>
    <property type="match status" value="2"/>
</dbReference>
<keyword evidence="3 5" id="KW-0863">Zinc-finger</keyword>
<sequence>MRTHTGEKPYECDMCERKFSQQCDLTAHRRIHTGERPYACHICGKGFTKSNAVAQHLKIHQKYMLLETNAESTEEYIAEEGSS</sequence>
<keyword evidence="4" id="KW-0862">Zinc</keyword>
<dbReference type="GO" id="GO:0000978">
    <property type="term" value="F:RNA polymerase II cis-regulatory region sequence-specific DNA binding"/>
    <property type="evidence" value="ECO:0007669"/>
    <property type="project" value="TreeGrafter"/>
</dbReference>
<dbReference type="SMART" id="SM00355">
    <property type="entry name" value="ZnF_C2H2"/>
    <property type="match status" value="2"/>
</dbReference>
<evidence type="ECO:0000313" key="8">
    <source>
        <dbReference type="Proteomes" id="UP000075901"/>
    </source>
</evidence>
<dbReference type="Proteomes" id="UP000075901">
    <property type="component" value="Unassembled WGS sequence"/>
</dbReference>
<name>A0A182SHT7_9DIPT</name>
<dbReference type="VEuPathDB" id="VectorBase:AMAM007081"/>
<dbReference type="FunFam" id="3.30.160.60:FF:000557">
    <property type="entry name" value="zinc finger and SCAN domain-containing protein 29"/>
    <property type="match status" value="1"/>
</dbReference>
<dbReference type="GO" id="GO:0000981">
    <property type="term" value="F:DNA-binding transcription factor activity, RNA polymerase II-specific"/>
    <property type="evidence" value="ECO:0007669"/>
    <property type="project" value="TreeGrafter"/>
</dbReference>
<evidence type="ECO:0000313" key="7">
    <source>
        <dbReference type="EnsemblMetazoa" id="AMAM007081-PA"/>
    </source>
</evidence>
<dbReference type="InterPro" id="IPR036236">
    <property type="entry name" value="Znf_C2H2_sf"/>
</dbReference>
<dbReference type="FunFam" id="3.30.160.60:FF:002343">
    <property type="entry name" value="Zinc finger protein 33A"/>
    <property type="match status" value="1"/>
</dbReference>
<proteinExistence type="predicted"/>
<reference evidence="8" key="1">
    <citation type="submission" date="2013-09" db="EMBL/GenBank/DDBJ databases">
        <title>The Genome Sequence of Anopheles maculatus species B.</title>
        <authorList>
            <consortium name="The Broad Institute Genomics Platform"/>
            <person name="Neafsey D.E."/>
            <person name="Besansky N."/>
            <person name="Howell P."/>
            <person name="Walton C."/>
            <person name="Young S.K."/>
            <person name="Zeng Q."/>
            <person name="Gargeya S."/>
            <person name="Fitzgerald M."/>
            <person name="Haas B."/>
            <person name="Abouelleil A."/>
            <person name="Allen A.W."/>
            <person name="Alvarado L."/>
            <person name="Arachchi H.M."/>
            <person name="Berlin A.M."/>
            <person name="Chapman S.B."/>
            <person name="Gainer-Dewar J."/>
            <person name="Goldberg J."/>
            <person name="Griggs A."/>
            <person name="Gujja S."/>
            <person name="Hansen M."/>
            <person name="Howarth C."/>
            <person name="Imamovic A."/>
            <person name="Ireland A."/>
            <person name="Larimer J."/>
            <person name="McCowan C."/>
            <person name="Murphy C."/>
            <person name="Pearson M."/>
            <person name="Poon T.W."/>
            <person name="Priest M."/>
            <person name="Roberts A."/>
            <person name="Saif S."/>
            <person name="Shea T."/>
            <person name="Sisk P."/>
            <person name="Sykes S."/>
            <person name="Wortman J."/>
            <person name="Nusbaum C."/>
            <person name="Birren B."/>
        </authorList>
    </citation>
    <scope>NUCLEOTIDE SEQUENCE [LARGE SCALE GENOMIC DNA]</scope>
    <source>
        <strain evidence="8">maculatus3</strain>
    </source>
</reference>
<dbReference type="PROSITE" id="PS00028">
    <property type="entry name" value="ZINC_FINGER_C2H2_1"/>
    <property type="match status" value="2"/>
</dbReference>
<dbReference type="AlphaFoldDB" id="A0A182SHT7"/>
<keyword evidence="8" id="KW-1185">Reference proteome</keyword>
<dbReference type="PANTHER" id="PTHR23235">
    <property type="entry name" value="KRUEPPEL-LIKE TRANSCRIPTION FACTOR"/>
    <property type="match status" value="1"/>
</dbReference>
<dbReference type="InterPro" id="IPR013087">
    <property type="entry name" value="Znf_C2H2_type"/>
</dbReference>
<feature type="domain" description="C2H2-type" evidence="6">
    <location>
        <begin position="38"/>
        <end position="60"/>
    </location>
</feature>
<dbReference type="SUPFAM" id="SSF57667">
    <property type="entry name" value="beta-beta-alpha zinc fingers"/>
    <property type="match status" value="1"/>
</dbReference>
<dbReference type="EnsemblMetazoa" id="AMAM007081-RA">
    <property type="protein sequence ID" value="AMAM007081-PA"/>
    <property type="gene ID" value="AMAM007081"/>
</dbReference>
<dbReference type="GO" id="GO:0008270">
    <property type="term" value="F:zinc ion binding"/>
    <property type="evidence" value="ECO:0007669"/>
    <property type="project" value="UniProtKB-KW"/>
</dbReference>
<reference evidence="7" key="2">
    <citation type="submission" date="2020-05" db="UniProtKB">
        <authorList>
            <consortium name="EnsemblMetazoa"/>
        </authorList>
    </citation>
    <scope>IDENTIFICATION</scope>
    <source>
        <strain evidence="7">maculatus3</strain>
    </source>
</reference>
<accession>A0A182SHT7</accession>
<evidence type="ECO:0000256" key="1">
    <source>
        <dbReference type="ARBA" id="ARBA00022723"/>
    </source>
</evidence>
<evidence type="ECO:0000256" key="5">
    <source>
        <dbReference type="PROSITE-ProRule" id="PRU00042"/>
    </source>
</evidence>
<protein>
    <recommendedName>
        <fullName evidence="6">C2H2-type domain-containing protein</fullName>
    </recommendedName>
</protein>
<keyword evidence="2" id="KW-0677">Repeat</keyword>